<keyword evidence="1" id="KW-0472">Membrane</keyword>
<dbReference type="EMBL" id="FCOA02000004">
    <property type="protein sequence ID" value="SAK52242.1"/>
    <property type="molecule type" value="Genomic_DNA"/>
</dbReference>
<feature type="transmembrane region" description="Helical" evidence="1">
    <location>
        <begin position="14"/>
        <end position="34"/>
    </location>
</feature>
<sequence>MNALTVTPLSRERFFIVAVIVFIASVLATCALHASMTSTTSMTGLSMPGGWTLSTTFSPMCGRTWLRAAASFLGMWIAMMTAMMLPSFAPFLWRYRMQAPGAALMTAGYAFIWTTIGIAIFVLGALFTELMLRAPAIARCVPVASGTLVLLAGAWQCSTWHARLLACCRHAKAQRNAWLDGVHHGLHCALCCMAPTIALIVFGMMDLPAMALVTLAISAERLTRSQRPVTTRAIGVVLIALGIVRLVA</sequence>
<dbReference type="AlphaFoldDB" id="A0A158A342"/>
<evidence type="ECO:0000313" key="2">
    <source>
        <dbReference type="EMBL" id="SAK52242.1"/>
    </source>
</evidence>
<evidence type="ECO:0008006" key="4">
    <source>
        <dbReference type="Google" id="ProtNLM"/>
    </source>
</evidence>
<dbReference type="Pfam" id="PF09948">
    <property type="entry name" value="PpoB2"/>
    <property type="match status" value="1"/>
</dbReference>
<organism evidence="2 3">
    <name type="scientific">Caballeronia hypogeia</name>
    <dbReference type="NCBI Taxonomy" id="1777140"/>
    <lineage>
        <taxon>Bacteria</taxon>
        <taxon>Pseudomonadati</taxon>
        <taxon>Pseudomonadota</taxon>
        <taxon>Betaproteobacteria</taxon>
        <taxon>Burkholderiales</taxon>
        <taxon>Burkholderiaceae</taxon>
        <taxon>Caballeronia</taxon>
    </lineage>
</organism>
<accession>A0A158A342</accession>
<dbReference type="RefSeq" id="WP_061167104.1">
    <property type="nucleotide sequence ID" value="NZ_FCOA02000004.1"/>
</dbReference>
<feature type="transmembrane region" description="Helical" evidence="1">
    <location>
        <begin position="184"/>
        <end position="217"/>
    </location>
</feature>
<feature type="transmembrane region" description="Helical" evidence="1">
    <location>
        <begin position="229"/>
        <end position="247"/>
    </location>
</feature>
<proteinExistence type="predicted"/>
<keyword evidence="1" id="KW-1133">Transmembrane helix</keyword>
<reference evidence="2" key="1">
    <citation type="submission" date="2016-01" db="EMBL/GenBank/DDBJ databases">
        <authorList>
            <person name="Peeters C."/>
        </authorList>
    </citation>
    <scope>NUCLEOTIDE SEQUENCE</scope>
    <source>
        <strain evidence="2">LMG 29322</strain>
    </source>
</reference>
<feature type="transmembrane region" description="Helical" evidence="1">
    <location>
        <begin position="101"/>
        <end position="124"/>
    </location>
</feature>
<feature type="transmembrane region" description="Helical" evidence="1">
    <location>
        <begin position="68"/>
        <end position="89"/>
    </location>
</feature>
<evidence type="ECO:0000256" key="1">
    <source>
        <dbReference type="SAM" id="Phobius"/>
    </source>
</evidence>
<evidence type="ECO:0000313" key="3">
    <source>
        <dbReference type="Proteomes" id="UP000054851"/>
    </source>
</evidence>
<gene>
    <name evidence="2" type="ORF">AWB79_01854</name>
</gene>
<name>A0A158A342_9BURK</name>
<dbReference type="Proteomes" id="UP000054851">
    <property type="component" value="Unassembled WGS sequence"/>
</dbReference>
<comment type="caution">
    <text evidence="2">The sequence shown here is derived from an EMBL/GenBank/DDBJ whole genome shotgun (WGS) entry which is preliminary data.</text>
</comment>
<keyword evidence="1" id="KW-0812">Transmembrane</keyword>
<protein>
    <recommendedName>
        <fullName evidence="4">Metal-binding integral membrane protein</fullName>
    </recommendedName>
</protein>
<dbReference type="STRING" id="1777140.AWB79_01854"/>
<dbReference type="InterPro" id="IPR018688">
    <property type="entry name" value="PpoB2-like"/>
</dbReference>
<keyword evidence="3" id="KW-1185">Reference proteome</keyword>
<feature type="transmembrane region" description="Helical" evidence="1">
    <location>
        <begin position="136"/>
        <end position="155"/>
    </location>
</feature>